<reference evidence="1" key="1">
    <citation type="journal article" date="2020" name="Stud. Mycol.">
        <title>101 Dothideomycetes genomes: a test case for predicting lifestyles and emergence of pathogens.</title>
        <authorList>
            <person name="Haridas S."/>
            <person name="Albert R."/>
            <person name="Binder M."/>
            <person name="Bloem J."/>
            <person name="Labutti K."/>
            <person name="Salamov A."/>
            <person name="Andreopoulos B."/>
            <person name="Baker S."/>
            <person name="Barry K."/>
            <person name="Bills G."/>
            <person name="Bluhm B."/>
            <person name="Cannon C."/>
            <person name="Castanera R."/>
            <person name="Culley D."/>
            <person name="Daum C."/>
            <person name="Ezra D."/>
            <person name="Gonzalez J."/>
            <person name="Henrissat B."/>
            <person name="Kuo A."/>
            <person name="Liang C."/>
            <person name="Lipzen A."/>
            <person name="Lutzoni F."/>
            <person name="Magnuson J."/>
            <person name="Mondo S."/>
            <person name="Nolan M."/>
            <person name="Ohm R."/>
            <person name="Pangilinan J."/>
            <person name="Park H.-J."/>
            <person name="Ramirez L."/>
            <person name="Alfaro M."/>
            <person name="Sun H."/>
            <person name="Tritt A."/>
            <person name="Yoshinaga Y."/>
            <person name="Zwiers L.-H."/>
            <person name="Turgeon B."/>
            <person name="Goodwin S."/>
            <person name="Spatafora J."/>
            <person name="Crous P."/>
            <person name="Grigoriev I."/>
        </authorList>
    </citation>
    <scope>NUCLEOTIDE SEQUENCE</scope>
    <source>
        <strain evidence="1">ATCC 16933</strain>
    </source>
</reference>
<evidence type="ECO:0000313" key="2">
    <source>
        <dbReference type="Proteomes" id="UP000799766"/>
    </source>
</evidence>
<keyword evidence="2" id="KW-1185">Reference proteome</keyword>
<gene>
    <name evidence="1" type="ORF">BDY21DRAFT_107089</name>
</gene>
<organism evidence="1 2">
    <name type="scientific">Lineolata rhizophorae</name>
    <dbReference type="NCBI Taxonomy" id="578093"/>
    <lineage>
        <taxon>Eukaryota</taxon>
        <taxon>Fungi</taxon>
        <taxon>Dikarya</taxon>
        <taxon>Ascomycota</taxon>
        <taxon>Pezizomycotina</taxon>
        <taxon>Dothideomycetes</taxon>
        <taxon>Dothideomycetes incertae sedis</taxon>
        <taxon>Lineolatales</taxon>
        <taxon>Lineolataceae</taxon>
        <taxon>Lineolata</taxon>
    </lineage>
</organism>
<accession>A0A6A6NR36</accession>
<dbReference type="Proteomes" id="UP000799766">
    <property type="component" value="Unassembled WGS sequence"/>
</dbReference>
<dbReference type="AlphaFoldDB" id="A0A6A6NR36"/>
<evidence type="ECO:0000313" key="1">
    <source>
        <dbReference type="EMBL" id="KAF2454206.1"/>
    </source>
</evidence>
<sequence>MYVRVCGGVFSVPGISAPESWGPRNLEGGHENWRPSRAGIPLELRWKKMGVRLFFFFFNFSPFPGHCVLQEIFFLPFLFSDIFVPTSATCCLPLVPFWTRVIACLVSRQAGCSPPCMFRVARTK</sequence>
<dbReference type="EMBL" id="MU001692">
    <property type="protein sequence ID" value="KAF2454206.1"/>
    <property type="molecule type" value="Genomic_DNA"/>
</dbReference>
<protein>
    <submittedName>
        <fullName evidence="1">Uncharacterized protein</fullName>
    </submittedName>
</protein>
<name>A0A6A6NR36_9PEZI</name>
<proteinExistence type="predicted"/>